<accession>D2R2N6</accession>
<keyword evidence="5 12" id="KW-0285">Flavoprotein</keyword>
<comment type="subcellular location">
    <subcellularLocation>
        <location evidence="12">Cytoplasm</location>
    </subcellularLocation>
</comment>
<dbReference type="Gene3D" id="3.50.50.60">
    <property type="entry name" value="FAD/NAD(P)-binding domain"/>
    <property type="match status" value="1"/>
</dbReference>
<evidence type="ECO:0000256" key="9">
    <source>
        <dbReference type="ARBA" id="ARBA00048305"/>
    </source>
</evidence>
<dbReference type="EC" id="1.4.3.16" evidence="4 10"/>
<comment type="similarity">
    <text evidence="3 12">Belongs to the FAD-dependent oxidoreductase 2 family. NadB subfamily.</text>
</comment>
<comment type="catalytic activity">
    <reaction evidence="9">
        <text>L-aspartate + O2 = iminosuccinate + H2O2</text>
        <dbReference type="Rhea" id="RHEA:25876"/>
        <dbReference type="ChEBI" id="CHEBI:15379"/>
        <dbReference type="ChEBI" id="CHEBI:16240"/>
        <dbReference type="ChEBI" id="CHEBI:29991"/>
        <dbReference type="ChEBI" id="CHEBI:77875"/>
        <dbReference type="EC" id="1.4.3.16"/>
    </reaction>
    <physiologicalReaction direction="left-to-right" evidence="9">
        <dbReference type="Rhea" id="RHEA:25877"/>
    </physiologicalReaction>
</comment>
<dbReference type="NCBIfam" id="TIGR00551">
    <property type="entry name" value="nadB"/>
    <property type="match status" value="1"/>
</dbReference>
<evidence type="ECO:0000256" key="4">
    <source>
        <dbReference type="ARBA" id="ARBA00012173"/>
    </source>
</evidence>
<dbReference type="InterPro" id="IPR005288">
    <property type="entry name" value="NadB"/>
</dbReference>
<dbReference type="InterPro" id="IPR037099">
    <property type="entry name" value="Fum_R/Succ_DH_flav-like_C_sf"/>
</dbReference>
<dbReference type="GO" id="GO:0008734">
    <property type="term" value="F:L-aspartate oxidase activity"/>
    <property type="evidence" value="ECO:0007669"/>
    <property type="project" value="UniProtKB-UniRule"/>
</dbReference>
<feature type="domain" description="Fumarate reductase/succinate dehydrogenase flavoprotein-like C-terminal" evidence="14">
    <location>
        <begin position="441"/>
        <end position="531"/>
    </location>
</feature>
<keyword evidence="6 12" id="KW-0662">Pyridine nucleotide biosynthesis</keyword>
<dbReference type="SUPFAM" id="SSF56425">
    <property type="entry name" value="Succinate dehydrogenase/fumarate reductase flavoprotein, catalytic domain"/>
    <property type="match status" value="1"/>
</dbReference>
<keyword evidence="8 12" id="KW-0560">Oxidoreductase</keyword>
<evidence type="ECO:0000259" key="13">
    <source>
        <dbReference type="Pfam" id="PF00890"/>
    </source>
</evidence>
<evidence type="ECO:0000256" key="3">
    <source>
        <dbReference type="ARBA" id="ARBA00008562"/>
    </source>
</evidence>
<dbReference type="Gene3D" id="1.20.58.100">
    <property type="entry name" value="Fumarate reductase/succinate dehydrogenase flavoprotein-like, C-terminal domain"/>
    <property type="match status" value="1"/>
</dbReference>
<dbReference type="InterPro" id="IPR015939">
    <property type="entry name" value="Fum_Rdtase/Succ_DH_flav-like_C"/>
</dbReference>
<organism evidence="15 16">
    <name type="scientific">Pirellula staleyi (strain ATCC 27377 / DSM 6068 / ICPB 4128)</name>
    <name type="common">Pirella staleyi</name>
    <dbReference type="NCBI Taxonomy" id="530564"/>
    <lineage>
        <taxon>Bacteria</taxon>
        <taxon>Pseudomonadati</taxon>
        <taxon>Planctomycetota</taxon>
        <taxon>Planctomycetia</taxon>
        <taxon>Pirellulales</taxon>
        <taxon>Pirellulaceae</taxon>
        <taxon>Pirellula</taxon>
    </lineage>
</organism>
<dbReference type="Pfam" id="PF02910">
    <property type="entry name" value="Succ_DH_flav_C"/>
    <property type="match status" value="1"/>
</dbReference>
<dbReference type="FunFam" id="3.90.700.10:FF:000002">
    <property type="entry name" value="L-aspartate oxidase"/>
    <property type="match status" value="1"/>
</dbReference>
<evidence type="ECO:0000313" key="15">
    <source>
        <dbReference type="EMBL" id="ADB16876.1"/>
    </source>
</evidence>
<dbReference type="Proteomes" id="UP000001887">
    <property type="component" value="Chromosome"/>
</dbReference>
<dbReference type="Gene3D" id="3.90.700.10">
    <property type="entry name" value="Succinate dehydrogenase/fumarate reductase flavoprotein, catalytic domain"/>
    <property type="match status" value="1"/>
</dbReference>
<evidence type="ECO:0000256" key="7">
    <source>
        <dbReference type="ARBA" id="ARBA00022827"/>
    </source>
</evidence>
<dbReference type="OrthoDB" id="9806724at2"/>
<dbReference type="UniPathway" id="UPA00253">
    <property type="reaction ID" value="UER00326"/>
</dbReference>
<gene>
    <name evidence="15" type="ordered locus">Psta_2205</name>
</gene>
<feature type="active site" description="Proton acceptor" evidence="11">
    <location>
        <position position="291"/>
    </location>
</feature>
<dbReference type="PANTHER" id="PTHR42716">
    <property type="entry name" value="L-ASPARTATE OXIDASE"/>
    <property type="match status" value="1"/>
</dbReference>
<dbReference type="PANTHER" id="PTHR42716:SF2">
    <property type="entry name" value="L-ASPARTATE OXIDASE, CHLOROPLASTIC"/>
    <property type="match status" value="1"/>
</dbReference>
<dbReference type="STRING" id="530564.Psta_2205"/>
<comment type="pathway">
    <text evidence="2 12">Cofactor biosynthesis; NAD(+) biosynthesis; iminoaspartate from L-aspartate (oxidase route): step 1/1.</text>
</comment>
<evidence type="ECO:0000256" key="12">
    <source>
        <dbReference type="RuleBase" id="RU362049"/>
    </source>
</evidence>
<evidence type="ECO:0000256" key="5">
    <source>
        <dbReference type="ARBA" id="ARBA00022630"/>
    </source>
</evidence>
<dbReference type="SUPFAM" id="SSF46977">
    <property type="entry name" value="Succinate dehydrogenase/fumarate reductase flavoprotein C-terminal domain"/>
    <property type="match status" value="1"/>
</dbReference>
<evidence type="ECO:0000256" key="1">
    <source>
        <dbReference type="ARBA" id="ARBA00001974"/>
    </source>
</evidence>
<proteinExistence type="inferred from homology"/>
<dbReference type="InterPro" id="IPR003953">
    <property type="entry name" value="FAD-dep_OxRdtase_2_FAD-bd"/>
</dbReference>
<dbReference type="eggNOG" id="COG0029">
    <property type="taxonomic scope" value="Bacteria"/>
</dbReference>
<keyword evidence="7 12" id="KW-0274">FAD</keyword>
<keyword evidence="16" id="KW-1185">Reference proteome</keyword>
<comment type="cofactor">
    <cofactor evidence="1 12">
        <name>FAD</name>
        <dbReference type="ChEBI" id="CHEBI:57692"/>
    </cofactor>
</comment>
<dbReference type="HOGENOM" id="CLU_014312_3_0_0"/>
<evidence type="ECO:0000259" key="14">
    <source>
        <dbReference type="Pfam" id="PF02910"/>
    </source>
</evidence>
<evidence type="ECO:0000256" key="11">
    <source>
        <dbReference type="PIRSR" id="PIRSR000171-1"/>
    </source>
</evidence>
<evidence type="ECO:0000256" key="6">
    <source>
        <dbReference type="ARBA" id="ARBA00022642"/>
    </source>
</evidence>
<name>D2R2N6_PIRSD</name>
<sequence length="546" mass="60595">MTLLTPRYLVAFHPEHLPHYFCDVLIIGGGLAGLRAANAVDPSLRVLVITKDSFGESNSNYAQGGIAGVLDPEDRFEEHVADTLVAGGTLCDPQVVEMVVREAPERIQELVDWGTHFDKQAGQIVLGREGGHSRNRIVHALGDMTGKEVMRAVIEYTRAKPNVRMWEKTFTLDLLTDQGVCRGAIISSQHGERMMVWARQTIIATGGAGQVYRESTNPPVATADGHAMAYRAGAQLRDMEFMQFHPTVLYIAGGSRSLITEAIRGEGGWLVDKDGIRFMPAYDERAELAPRDVVSKAIVTQMEKTKHSCVYLDVRHLEKSFVLKRFPGIAAACKKFGIDITRDKIPVRPGAHYMIGGVTIDQEGRTTIEGLWAAGEVASSGLHGANRLASNSLLEGLVYGAHAGLAASEAAKKMSAKFHVFELESAVADVPTDPLDLGDIRNSLKSLMWRYCGVRRERDGLLEALEQVDQWRRYVLPRQFADIGGWELQNMLTVSRVMIQASLAREESRGVHLRTDFPQIDEEHWNRHLWFERSELDSTERQGTAQ</sequence>
<dbReference type="GO" id="GO:0034628">
    <property type="term" value="P:'de novo' NAD+ biosynthetic process from L-aspartate"/>
    <property type="evidence" value="ECO:0007669"/>
    <property type="project" value="TreeGrafter"/>
</dbReference>
<dbReference type="PRINTS" id="PR00368">
    <property type="entry name" value="FADPNR"/>
</dbReference>
<reference evidence="15 16" key="1">
    <citation type="journal article" date="2009" name="Stand. Genomic Sci.">
        <title>Complete genome sequence of Pirellula staleyi type strain (ATCC 27377).</title>
        <authorList>
            <person name="Clum A."/>
            <person name="Tindall B.J."/>
            <person name="Sikorski J."/>
            <person name="Ivanova N."/>
            <person name="Mavrommatis K."/>
            <person name="Lucas S."/>
            <person name="Glavina del Rio T."/>
            <person name="Nolan M."/>
            <person name="Chen F."/>
            <person name="Tice H."/>
            <person name="Pitluck S."/>
            <person name="Cheng J.F."/>
            <person name="Chertkov O."/>
            <person name="Brettin T."/>
            <person name="Han C."/>
            <person name="Detter J.C."/>
            <person name="Kuske C."/>
            <person name="Bruce D."/>
            <person name="Goodwin L."/>
            <person name="Ovchinikova G."/>
            <person name="Pati A."/>
            <person name="Mikhailova N."/>
            <person name="Chen A."/>
            <person name="Palaniappan K."/>
            <person name="Land M."/>
            <person name="Hauser L."/>
            <person name="Chang Y.J."/>
            <person name="Jeffries C.D."/>
            <person name="Chain P."/>
            <person name="Rohde M."/>
            <person name="Goker M."/>
            <person name="Bristow J."/>
            <person name="Eisen J.A."/>
            <person name="Markowitz V."/>
            <person name="Hugenholtz P."/>
            <person name="Kyrpides N.C."/>
            <person name="Klenk H.P."/>
            <person name="Lapidus A."/>
        </authorList>
    </citation>
    <scope>NUCLEOTIDE SEQUENCE [LARGE SCALE GENOMIC DNA]</scope>
    <source>
        <strain evidence="16">ATCC 27377 / DSM 6068 / ICPB 4128</strain>
    </source>
</reference>
<evidence type="ECO:0000256" key="8">
    <source>
        <dbReference type="ARBA" id="ARBA00023002"/>
    </source>
</evidence>
<dbReference type="InterPro" id="IPR027477">
    <property type="entry name" value="Succ_DH/fumarate_Rdtase_cat_sf"/>
</dbReference>
<dbReference type="KEGG" id="psl:Psta_2205"/>
<dbReference type="GO" id="GO:0005737">
    <property type="term" value="C:cytoplasm"/>
    <property type="evidence" value="ECO:0007669"/>
    <property type="project" value="UniProtKB-SubCell"/>
</dbReference>
<dbReference type="SUPFAM" id="SSF51905">
    <property type="entry name" value="FAD/NAD(P)-binding domain"/>
    <property type="match status" value="1"/>
</dbReference>
<dbReference type="AlphaFoldDB" id="D2R2N6"/>
<dbReference type="EMBL" id="CP001848">
    <property type="protein sequence ID" value="ADB16876.1"/>
    <property type="molecule type" value="Genomic_DNA"/>
</dbReference>
<dbReference type="PIRSF" id="PIRSF000171">
    <property type="entry name" value="SDHA_APRA_LASPO"/>
    <property type="match status" value="1"/>
</dbReference>
<comment type="function">
    <text evidence="12">Catalyzes the oxidation of L-aspartate to iminoaspartate.</text>
</comment>
<evidence type="ECO:0000256" key="10">
    <source>
        <dbReference type="NCBIfam" id="TIGR00551"/>
    </source>
</evidence>
<dbReference type="InterPro" id="IPR036188">
    <property type="entry name" value="FAD/NAD-bd_sf"/>
</dbReference>
<evidence type="ECO:0000313" key="16">
    <source>
        <dbReference type="Proteomes" id="UP000001887"/>
    </source>
</evidence>
<feature type="domain" description="FAD-dependent oxidoreductase 2 FAD-binding" evidence="13">
    <location>
        <begin position="23"/>
        <end position="393"/>
    </location>
</feature>
<dbReference type="Pfam" id="PF00890">
    <property type="entry name" value="FAD_binding_2"/>
    <property type="match status" value="1"/>
</dbReference>
<protein>
    <recommendedName>
        <fullName evidence="4 10">L-aspartate oxidase</fullName>
        <ecNumber evidence="4 10">1.4.3.16</ecNumber>
    </recommendedName>
</protein>
<evidence type="ECO:0000256" key="2">
    <source>
        <dbReference type="ARBA" id="ARBA00004950"/>
    </source>
</evidence>